<dbReference type="EMBL" id="LAZR01000377">
    <property type="protein sequence ID" value="KKN71754.1"/>
    <property type="molecule type" value="Genomic_DNA"/>
</dbReference>
<dbReference type="Pfam" id="PF00535">
    <property type="entry name" value="Glycos_transf_2"/>
    <property type="match status" value="1"/>
</dbReference>
<gene>
    <name evidence="2" type="ORF">LCGC14_0418200</name>
</gene>
<feature type="domain" description="Glycosyltransferase 2-like" evidence="1">
    <location>
        <begin position="21"/>
        <end position="110"/>
    </location>
</feature>
<dbReference type="InterPro" id="IPR029044">
    <property type="entry name" value="Nucleotide-diphossugar_trans"/>
</dbReference>
<proteinExistence type="predicted"/>
<dbReference type="AlphaFoldDB" id="A0A0F9SXT8"/>
<organism evidence="2">
    <name type="scientific">marine sediment metagenome</name>
    <dbReference type="NCBI Taxonomy" id="412755"/>
    <lineage>
        <taxon>unclassified sequences</taxon>
        <taxon>metagenomes</taxon>
        <taxon>ecological metagenomes</taxon>
    </lineage>
</organism>
<reference evidence="2" key="1">
    <citation type="journal article" date="2015" name="Nature">
        <title>Complex archaea that bridge the gap between prokaryotes and eukaryotes.</title>
        <authorList>
            <person name="Spang A."/>
            <person name="Saw J.H."/>
            <person name="Jorgensen S.L."/>
            <person name="Zaremba-Niedzwiedzka K."/>
            <person name="Martijn J."/>
            <person name="Lind A.E."/>
            <person name="van Eijk R."/>
            <person name="Schleper C."/>
            <person name="Guy L."/>
            <person name="Ettema T.J."/>
        </authorList>
    </citation>
    <scope>NUCLEOTIDE SEQUENCE</scope>
</reference>
<evidence type="ECO:0000259" key="1">
    <source>
        <dbReference type="Pfam" id="PF00535"/>
    </source>
</evidence>
<name>A0A0F9SXT8_9ZZZZ</name>
<dbReference type="Gene3D" id="3.90.550.10">
    <property type="entry name" value="Spore Coat Polysaccharide Biosynthesis Protein SpsA, Chain A"/>
    <property type="match status" value="1"/>
</dbReference>
<evidence type="ECO:0000313" key="2">
    <source>
        <dbReference type="EMBL" id="KKN71754.1"/>
    </source>
</evidence>
<protein>
    <recommendedName>
        <fullName evidence="1">Glycosyltransferase 2-like domain-containing protein</fullName>
    </recommendedName>
</protein>
<dbReference type="InterPro" id="IPR001173">
    <property type="entry name" value="Glyco_trans_2-like"/>
</dbReference>
<sequence>MISIHVNITNPETRGFAYLEAIQSYVDLADEVIVVDGGSDDGSVEKIEALSDKITVVENHWPQTDWLWDQLARNTKFGYEACNGDWAIKMDLDYMIHERDIKRIRERLDEMLTRKFPPMTAAFEKFQFQIADKCFSKSKTHIAVNKKHYGEFLNYGRAYDSDTDFMWAIHPEHEVNGLYIGKSVIQYAGMIERIGYGVYCYDLTFMTLKQLEEVRPIYDYARAKYYNSNHSDERVREFASKAMQRLQEFFVERWNSSNWRDIPLKKHPKYIQDRLKAIREDQFGYNNFGWLGDVKITNW</sequence>
<comment type="caution">
    <text evidence="2">The sequence shown here is derived from an EMBL/GenBank/DDBJ whole genome shotgun (WGS) entry which is preliminary data.</text>
</comment>
<dbReference type="SUPFAM" id="SSF53448">
    <property type="entry name" value="Nucleotide-diphospho-sugar transferases"/>
    <property type="match status" value="1"/>
</dbReference>
<accession>A0A0F9SXT8</accession>